<dbReference type="InterPro" id="IPR029058">
    <property type="entry name" value="AB_hydrolase_fold"/>
</dbReference>
<dbReference type="EMBL" id="AP011803">
    <property type="protein sequence ID" value="BAL59950.1"/>
    <property type="molecule type" value="Genomic_DNA"/>
</dbReference>
<dbReference type="PANTHER" id="PTHR43433:SF5">
    <property type="entry name" value="AB HYDROLASE-1 DOMAIN-CONTAINING PROTEIN"/>
    <property type="match status" value="1"/>
</dbReference>
<dbReference type="Gene3D" id="3.40.50.1820">
    <property type="entry name" value="alpha/beta hydrolase"/>
    <property type="match status" value="1"/>
</dbReference>
<dbReference type="InterPro" id="IPR000073">
    <property type="entry name" value="AB_hydrolase_1"/>
</dbReference>
<dbReference type="GO" id="GO:0016746">
    <property type="term" value="F:acyltransferase activity"/>
    <property type="evidence" value="ECO:0007669"/>
    <property type="project" value="UniProtKB-KW"/>
</dbReference>
<evidence type="ECO:0000259" key="1">
    <source>
        <dbReference type="Pfam" id="PF00561"/>
    </source>
</evidence>
<keyword evidence="2" id="KW-0012">Acyltransferase</keyword>
<sequence length="266" mass="29564">MPTVHVNGIRLYYETYGQGEALLLIAGIGYGTWLWAKQIPELSKDFYLIAFDNRGAGRSDKPDSEYTVSLLASDAYELLRALKVERAHVLGISLGGFIAQQLALDHPEIIHKLILCSTSHGGPHMILPEGEVLQFMAFGAGKETFQRGLELAFSPEYLAKHSEEIAQLTERMRRHPQPRYAYLRQFMAPLNFNSEPHLHKLTMPVLVMAGEADRVVPAENSRLLAAKLPNALLVTFPGAGHLFVVERAHEVNNIIKDFLKGGSSHA</sequence>
<organism evidence="2">
    <name type="scientific">Acetithermum autotrophicum</name>
    <dbReference type="NCBI Taxonomy" id="1446466"/>
    <lineage>
        <taxon>Bacteria</taxon>
        <taxon>Candidatus Bipolaricaulota</taxon>
        <taxon>Candidatus Acetithermum</taxon>
    </lineage>
</organism>
<accession>H5STV0</accession>
<reference evidence="2" key="1">
    <citation type="journal article" date="2005" name="Environ. Microbiol.">
        <title>Genetic and functional properties of uncultivated thermophilic crenarchaeotes from a subsurface gold mine as revealed by analysis of genome fragments.</title>
        <authorList>
            <person name="Nunoura T."/>
            <person name="Hirayama H."/>
            <person name="Takami H."/>
            <person name="Oida H."/>
            <person name="Nishi S."/>
            <person name="Shimamura S."/>
            <person name="Suzuki Y."/>
            <person name="Inagaki F."/>
            <person name="Takai K."/>
            <person name="Nealson K.H."/>
            <person name="Horikoshi K."/>
        </authorList>
    </citation>
    <scope>NUCLEOTIDE SEQUENCE</scope>
</reference>
<dbReference type="InterPro" id="IPR050471">
    <property type="entry name" value="AB_hydrolase"/>
</dbReference>
<gene>
    <name evidence="2" type="ORF">HGMM_OP4C586</name>
</gene>
<protein>
    <submittedName>
        <fullName evidence="2">Alpha/beta superfamily hydrolase/acyltransferase</fullName>
    </submittedName>
</protein>
<dbReference type="PANTHER" id="PTHR43433">
    <property type="entry name" value="HYDROLASE, ALPHA/BETA FOLD FAMILY PROTEIN"/>
    <property type="match status" value="1"/>
</dbReference>
<name>H5STV0_ACEAU</name>
<proteinExistence type="predicted"/>
<dbReference type="PRINTS" id="PR00111">
    <property type="entry name" value="ABHYDROLASE"/>
</dbReference>
<keyword evidence="2" id="KW-0378">Hydrolase</keyword>
<evidence type="ECO:0000313" key="2">
    <source>
        <dbReference type="EMBL" id="BAL59950.1"/>
    </source>
</evidence>
<dbReference type="Pfam" id="PF00561">
    <property type="entry name" value="Abhydrolase_1"/>
    <property type="match status" value="1"/>
</dbReference>
<reference evidence="2" key="2">
    <citation type="journal article" date="2012" name="PLoS ONE">
        <title>A Deeply Branching Thermophilic Bacterium with an Ancient Acetyl-CoA Pathway Dominates a Subsurface Ecosystem.</title>
        <authorList>
            <person name="Takami H."/>
            <person name="Noguchi H."/>
            <person name="Takaki Y."/>
            <person name="Uchiyama I."/>
            <person name="Toyoda A."/>
            <person name="Nishi S."/>
            <person name="Chee G.-J."/>
            <person name="Arai W."/>
            <person name="Nunoura T."/>
            <person name="Itoh T."/>
            <person name="Hattori M."/>
            <person name="Takai K."/>
        </authorList>
    </citation>
    <scope>NUCLEOTIDE SEQUENCE</scope>
</reference>
<feature type="domain" description="AB hydrolase-1" evidence="1">
    <location>
        <begin position="21"/>
        <end position="247"/>
    </location>
</feature>
<dbReference type="SUPFAM" id="SSF53474">
    <property type="entry name" value="alpha/beta-Hydrolases"/>
    <property type="match status" value="1"/>
</dbReference>
<keyword evidence="2" id="KW-0808">Transferase</keyword>
<dbReference type="GO" id="GO:0016787">
    <property type="term" value="F:hydrolase activity"/>
    <property type="evidence" value="ECO:0007669"/>
    <property type="project" value="UniProtKB-KW"/>
</dbReference>
<dbReference type="AlphaFoldDB" id="H5STV0"/>